<keyword evidence="3" id="KW-0238">DNA-binding</keyword>
<reference evidence="6 7" key="1">
    <citation type="submission" date="2020-04" db="EMBL/GenBank/DDBJ databases">
        <title>Molecular characterization of pseudomonads from Agaricus bisporus reveal novel blotch 2 pathogens in Western Europe.</title>
        <authorList>
            <person name="Taparia T."/>
            <person name="Krijger M."/>
            <person name="Haynes E."/>
            <person name="Elpinstone J.G."/>
            <person name="Noble R."/>
            <person name="Van Der Wolf J."/>
        </authorList>
    </citation>
    <scope>NUCLEOTIDE SEQUENCE [LARGE SCALE GENOMIC DNA]</scope>
    <source>
        <strain evidence="6 7">IPO3737</strain>
    </source>
</reference>
<evidence type="ECO:0000256" key="2">
    <source>
        <dbReference type="ARBA" id="ARBA00023015"/>
    </source>
</evidence>
<dbReference type="RefSeq" id="WP_177057905.1">
    <property type="nucleotide sequence ID" value="NZ_JACAPB010000031.1"/>
</dbReference>
<evidence type="ECO:0000256" key="4">
    <source>
        <dbReference type="ARBA" id="ARBA00023163"/>
    </source>
</evidence>
<protein>
    <submittedName>
        <fullName evidence="6">LysR family transcriptional regulator</fullName>
    </submittedName>
</protein>
<sequence length="304" mass="33471">MLDRITGMQIFSQAAHLGSLSAGARQMGVSPAMATKHVDALERRLGVRLFHRSTRKLTLTEAGQQYLDACGRLLPDLEDVEAMIASQRVEATGLLRLNTPLSFGVRFVAPLLPEFYRRHPGVTVDLGLNDRVVDLMEEGWDLTIRVGMLKDSRLVSRKLADSAMIVCAAPAYWDRHGRPARWAQLHTHNCLSFSLSSLSRPDEWRFGKEADKRVAVKGSLRTNNGDALVAAATAGLGVLYEPEFIVTDAIRRGDLEPVTLDAPSADLGGIHLVRSSDRTPPAKVRVMIDFLVEAFNPQAPWSLP</sequence>
<comment type="caution">
    <text evidence="6">The sequence shown here is derived from an EMBL/GenBank/DDBJ whole genome shotgun (WGS) entry which is preliminary data.</text>
</comment>
<dbReference type="InterPro" id="IPR005119">
    <property type="entry name" value="LysR_subst-bd"/>
</dbReference>
<dbReference type="InterPro" id="IPR036390">
    <property type="entry name" value="WH_DNA-bd_sf"/>
</dbReference>
<gene>
    <name evidence="6" type="ORF">HX876_29680</name>
</gene>
<accession>A0A7Y7YIU4</accession>
<feature type="domain" description="HTH lysR-type" evidence="5">
    <location>
        <begin position="3"/>
        <end position="60"/>
    </location>
</feature>
<dbReference type="Pfam" id="PF00126">
    <property type="entry name" value="HTH_1"/>
    <property type="match status" value="1"/>
</dbReference>
<dbReference type="InterPro" id="IPR000847">
    <property type="entry name" value="LysR_HTH_N"/>
</dbReference>
<dbReference type="InterPro" id="IPR036388">
    <property type="entry name" value="WH-like_DNA-bd_sf"/>
</dbReference>
<dbReference type="Gene3D" id="3.40.190.290">
    <property type="match status" value="1"/>
</dbReference>
<dbReference type="GO" id="GO:0006351">
    <property type="term" value="P:DNA-templated transcription"/>
    <property type="evidence" value="ECO:0007669"/>
    <property type="project" value="TreeGrafter"/>
</dbReference>
<dbReference type="FunFam" id="1.10.10.10:FF:000001">
    <property type="entry name" value="LysR family transcriptional regulator"/>
    <property type="match status" value="1"/>
</dbReference>
<comment type="similarity">
    <text evidence="1">Belongs to the LysR transcriptional regulatory family.</text>
</comment>
<evidence type="ECO:0000256" key="3">
    <source>
        <dbReference type="ARBA" id="ARBA00023125"/>
    </source>
</evidence>
<proteinExistence type="inferred from homology"/>
<evidence type="ECO:0000256" key="1">
    <source>
        <dbReference type="ARBA" id="ARBA00009437"/>
    </source>
</evidence>
<dbReference type="Pfam" id="PF03466">
    <property type="entry name" value="LysR_substrate"/>
    <property type="match status" value="1"/>
</dbReference>
<keyword evidence="2" id="KW-0805">Transcription regulation</keyword>
<dbReference type="Gene3D" id="1.10.10.10">
    <property type="entry name" value="Winged helix-like DNA-binding domain superfamily/Winged helix DNA-binding domain"/>
    <property type="match status" value="1"/>
</dbReference>
<dbReference type="PANTHER" id="PTHR30537">
    <property type="entry name" value="HTH-TYPE TRANSCRIPTIONAL REGULATOR"/>
    <property type="match status" value="1"/>
</dbReference>
<keyword evidence="4" id="KW-0804">Transcription</keyword>
<dbReference type="EMBL" id="JACAQD010000043">
    <property type="protein sequence ID" value="NWC36541.1"/>
    <property type="molecule type" value="Genomic_DNA"/>
</dbReference>
<dbReference type="GO" id="GO:0003700">
    <property type="term" value="F:DNA-binding transcription factor activity"/>
    <property type="evidence" value="ECO:0007669"/>
    <property type="project" value="InterPro"/>
</dbReference>
<dbReference type="PROSITE" id="PS50931">
    <property type="entry name" value="HTH_LYSR"/>
    <property type="match status" value="1"/>
</dbReference>
<dbReference type="PANTHER" id="PTHR30537:SF5">
    <property type="entry name" value="HTH-TYPE TRANSCRIPTIONAL ACTIVATOR TTDR-RELATED"/>
    <property type="match status" value="1"/>
</dbReference>
<name>A0A7Y7YIU4_9PSED</name>
<dbReference type="CDD" id="cd08422">
    <property type="entry name" value="PBP2_CrgA_like"/>
    <property type="match status" value="1"/>
</dbReference>
<dbReference type="FunFam" id="3.40.190.290:FF:000001">
    <property type="entry name" value="Transcriptional regulator, LysR family"/>
    <property type="match status" value="1"/>
</dbReference>
<dbReference type="SUPFAM" id="SSF53850">
    <property type="entry name" value="Periplasmic binding protein-like II"/>
    <property type="match status" value="1"/>
</dbReference>
<organism evidence="6 7">
    <name type="scientific">Pseudomonas gingeri</name>
    <dbReference type="NCBI Taxonomy" id="117681"/>
    <lineage>
        <taxon>Bacteria</taxon>
        <taxon>Pseudomonadati</taxon>
        <taxon>Pseudomonadota</taxon>
        <taxon>Gammaproteobacteria</taxon>
        <taxon>Pseudomonadales</taxon>
        <taxon>Pseudomonadaceae</taxon>
        <taxon>Pseudomonas</taxon>
    </lineage>
</organism>
<dbReference type="InterPro" id="IPR058163">
    <property type="entry name" value="LysR-type_TF_proteobact-type"/>
</dbReference>
<dbReference type="Proteomes" id="UP000520592">
    <property type="component" value="Unassembled WGS sequence"/>
</dbReference>
<dbReference type="GO" id="GO:0043565">
    <property type="term" value="F:sequence-specific DNA binding"/>
    <property type="evidence" value="ECO:0007669"/>
    <property type="project" value="TreeGrafter"/>
</dbReference>
<dbReference type="SUPFAM" id="SSF46785">
    <property type="entry name" value="Winged helix' DNA-binding domain"/>
    <property type="match status" value="1"/>
</dbReference>
<evidence type="ECO:0000313" key="7">
    <source>
        <dbReference type="Proteomes" id="UP000520592"/>
    </source>
</evidence>
<evidence type="ECO:0000313" key="6">
    <source>
        <dbReference type="EMBL" id="NWC36541.1"/>
    </source>
</evidence>
<evidence type="ECO:0000259" key="5">
    <source>
        <dbReference type="PROSITE" id="PS50931"/>
    </source>
</evidence>
<dbReference type="AlphaFoldDB" id="A0A7Y7YIU4"/>